<evidence type="ECO:0000313" key="2">
    <source>
        <dbReference type="Proteomes" id="UP000679335"/>
    </source>
</evidence>
<evidence type="ECO:0000313" key="1">
    <source>
        <dbReference type="EMBL" id="QWC15981.1"/>
    </source>
</evidence>
<gene>
    <name evidence="1" type="ORF">KKR89_17340</name>
</gene>
<accession>A0ABX8GKC1</accession>
<organism evidence="1 2">
    <name type="scientific">Cellulomonas dongxiuzhuiae</name>
    <dbReference type="NCBI Taxonomy" id="2819979"/>
    <lineage>
        <taxon>Bacteria</taxon>
        <taxon>Bacillati</taxon>
        <taxon>Actinomycetota</taxon>
        <taxon>Actinomycetes</taxon>
        <taxon>Micrococcales</taxon>
        <taxon>Cellulomonadaceae</taxon>
        <taxon>Cellulomonas</taxon>
    </lineage>
</organism>
<dbReference type="RefSeq" id="WP_208196555.1">
    <property type="nucleotide sequence ID" value="NZ_CP076023.1"/>
</dbReference>
<dbReference type="Proteomes" id="UP000679335">
    <property type="component" value="Chromosome"/>
</dbReference>
<sequence length="61" mass="6433">MPALLPLLLPDPRDVRAERTPVAPVPCAARPGTPFRHLEGPCECFFGGRAPEFPPTAGAPA</sequence>
<protein>
    <submittedName>
        <fullName evidence="1">Uncharacterized protein</fullName>
    </submittedName>
</protein>
<keyword evidence="2" id="KW-1185">Reference proteome</keyword>
<dbReference type="EMBL" id="CP076023">
    <property type="protein sequence ID" value="QWC15981.1"/>
    <property type="molecule type" value="Genomic_DNA"/>
</dbReference>
<proteinExistence type="predicted"/>
<name>A0ABX8GKC1_9CELL</name>
<reference evidence="1 2" key="1">
    <citation type="submission" date="2021-05" db="EMBL/GenBank/DDBJ databases">
        <title>Novel species in genus Cellulomonas.</title>
        <authorList>
            <person name="Zhang G."/>
        </authorList>
    </citation>
    <scope>NUCLEOTIDE SEQUENCE [LARGE SCALE GENOMIC DNA]</scope>
    <source>
        <strain evidence="2">zg-ZUI157</strain>
    </source>
</reference>